<proteinExistence type="predicted"/>
<accession>A0A9D2DJS4</accession>
<dbReference type="InterPro" id="IPR019277">
    <property type="entry name" value="DUF2304"/>
</dbReference>
<reference evidence="2" key="2">
    <citation type="submission" date="2021-04" db="EMBL/GenBank/DDBJ databases">
        <authorList>
            <person name="Gilroy R."/>
        </authorList>
    </citation>
    <scope>NUCLEOTIDE SEQUENCE</scope>
    <source>
        <strain evidence="2">ChiHecolR3B27-1887</strain>
    </source>
</reference>
<dbReference type="Proteomes" id="UP000824029">
    <property type="component" value="Unassembled WGS sequence"/>
</dbReference>
<keyword evidence="1" id="KW-1133">Transmembrane helix</keyword>
<keyword evidence="1" id="KW-0812">Transmembrane</keyword>
<sequence length="108" mass="12240">MNGPLRIALIVCAALILLFVLRRIRKSSLEIADSIFWLFIVAILLVLAVFPQIAYWASDVLGFDAPVNFIFCCGILVLLVRTFTQDQKICELKKKLVRMAQSEALRDK</sequence>
<reference evidence="2" key="1">
    <citation type="journal article" date="2021" name="PeerJ">
        <title>Extensive microbial diversity within the chicken gut microbiome revealed by metagenomics and culture.</title>
        <authorList>
            <person name="Gilroy R."/>
            <person name="Ravi A."/>
            <person name="Getino M."/>
            <person name="Pursley I."/>
            <person name="Horton D.L."/>
            <person name="Alikhan N.F."/>
            <person name="Baker D."/>
            <person name="Gharbi K."/>
            <person name="Hall N."/>
            <person name="Watson M."/>
            <person name="Adriaenssens E.M."/>
            <person name="Foster-Nyarko E."/>
            <person name="Jarju S."/>
            <person name="Secka A."/>
            <person name="Antonio M."/>
            <person name="Oren A."/>
            <person name="Chaudhuri R.R."/>
            <person name="La Ragione R."/>
            <person name="Hildebrand F."/>
            <person name="Pallen M.J."/>
        </authorList>
    </citation>
    <scope>NUCLEOTIDE SEQUENCE</scope>
    <source>
        <strain evidence="2">ChiHecolR3B27-1887</strain>
    </source>
</reference>
<dbReference type="Pfam" id="PF10066">
    <property type="entry name" value="DUF2304"/>
    <property type="match status" value="1"/>
</dbReference>
<dbReference type="AlphaFoldDB" id="A0A9D2DJS4"/>
<evidence type="ECO:0000313" key="3">
    <source>
        <dbReference type="Proteomes" id="UP000824029"/>
    </source>
</evidence>
<feature type="transmembrane region" description="Helical" evidence="1">
    <location>
        <begin position="67"/>
        <end position="84"/>
    </location>
</feature>
<feature type="transmembrane region" description="Helical" evidence="1">
    <location>
        <begin position="36"/>
        <end position="55"/>
    </location>
</feature>
<feature type="transmembrane region" description="Helical" evidence="1">
    <location>
        <begin position="6"/>
        <end position="24"/>
    </location>
</feature>
<protein>
    <submittedName>
        <fullName evidence="2">DUF2304 domain-containing protein</fullName>
    </submittedName>
</protein>
<dbReference type="EMBL" id="DXBZ01000076">
    <property type="protein sequence ID" value="HIZ18288.1"/>
    <property type="molecule type" value="Genomic_DNA"/>
</dbReference>
<comment type="caution">
    <text evidence="2">The sequence shown here is derived from an EMBL/GenBank/DDBJ whole genome shotgun (WGS) entry which is preliminary data.</text>
</comment>
<evidence type="ECO:0000313" key="2">
    <source>
        <dbReference type="EMBL" id="HIZ18288.1"/>
    </source>
</evidence>
<organism evidence="2 3">
    <name type="scientific">Candidatus Olsenella stercoravium</name>
    <dbReference type="NCBI Taxonomy" id="2838713"/>
    <lineage>
        <taxon>Bacteria</taxon>
        <taxon>Bacillati</taxon>
        <taxon>Actinomycetota</taxon>
        <taxon>Coriobacteriia</taxon>
        <taxon>Coriobacteriales</taxon>
        <taxon>Atopobiaceae</taxon>
        <taxon>Olsenella</taxon>
    </lineage>
</organism>
<keyword evidence="1" id="KW-0472">Membrane</keyword>
<name>A0A9D2DJS4_9ACTN</name>
<evidence type="ECO:0000256" key="1">
    <source>
        <dbReference type="SAM" id="Phobius"/>
    </source>
</evidence>
<gene>
    <name evidence="2" type="ORF">IAA22_04155</name>
</gene>